<organism evidence="2 3">
    <name type="scientific">Abeliophyllum distichum</name>
    <dbReference type="NCBI Taxonomy" id="126358"/>
    <lineage>
        <taxon>Eukaryota</taxon>
        <taxon>Viridiplantae</taxon>
        <taxon>Streptophyta</taxon>
        <taxon>Embryophyta</taxon>
        <taxon>Tracheophyta</taxon>
        <taxon>Spermatophyta</taxon>
        <taxon>Magnoliopsida</taxon>
        <taxon>eudicotyledons</taxon>
        <taxon>Gunneridae</taxon>
        <taxon>Pentapetalae</taxon>
        <taxon>asterids</taxon>
        <taxon>lamiids</taxon>
        <taxon>Lamiales</taxon>
        <taxon>Oleaceae</taxon>
        <taxon>Forsythieae</taxon>
        <taxon>Abeliophyllum</taxon>
    </lineage>
</organism>
<feature type="region of interest" description="Disordered" evidence="1">
    <location>
        <begin position="1"/>
        <end position="47"/>
    </location>
</feature>
<sequence>MTCSECGQKGHNKRYHLRADAPTDGKLTPKRGSTSASNQEPQSIFKFIQTPGVDMRHADMNMLSGPLASSPLPERNNKENTDAPIIITKEVDVSTMVEELERLDSEKATSSRAERARARRQMNTSAIQFVYLTRTRAILRKRSFWNLKI</sequence>
<dbReference type="EMBL" id="JBFOLK010000007">
    <property type="protein sequence ID" value="KAL2497102.1"/>
    <property type="molecule type" value="Genomic_DNA"/>
</dbReference>
<proteinExistence type="predicted"/>
<evidence type="ECO:0000256" key="1">
    <source>
        <dbReference type="SAM" id="MobiDB-lite"/>
    </source>
</evidence>
<dbReference type="Proteomes" id="UP001604336">
    <property type="component" value="Unassembled WGS sequence"/>
</dbReference>
<name>A0ABD1S8P8_9LAMI</name>
<keyword evidence="3" id="KW-1185">Reference proteome</keyword>
<protein>
    <submittedName>
        <fullName evidence="2">Uncharacterized protein</fullName>
    </submittedName>
</protein>
<evidence type="ECO:0000313" key="2">
    <source>
        <dbReference type="EMBL" id="KAL2497102.1"/>
    </source>
</evidence>
<evidence type="ECO:0000313" key="3">
    <source>
        <dbReference type="Proteomes" id="UP001604336"/>
    </source>
</evidence>
<feature type="compositionally biased region" description="Polar residues" evidence="1">
    <location>
        <begin position="31"/>
        <end position="42"/>
    </location>
</feature>
<comment type="caution">
    <text evidence="2">The sequence shown here is derived from an EMBL/GenBank/DDBJ whole genome shotgun (WGS) entry which is preliminary data.</text>
</comment>
<feature type="region of interest" description="Disordered" evidence="1">
    <location>
        <begin position="61"/>
        <end position="85"/>
    </location>
</feature>
<reference evidence="3" key="1">
    <citation type="submission" date="2024-07" db="EMBL/GenBank/DDBJ databases">
        <title>Two chromosome-level genome assemblies of Korean endemic species Abeliophyllum distichum and Forsythia ovata (Oleaceae).</title>
        <authorList>
            <person name="Jang H."/>
        </authorList>
    </citation>
    <scope>NUCLEOTIDE SEQUENCE [LARGE SCALE GENOMIC DNA]</scope>
</reference>
<dbReference type="AlphaFoldDB" id="A0ABD1S8P8"/>
<gene>
    <name evidence="2" type="ORF">Adt_22652</name>
</gene>
<accession>A0ABD1S8P8</accession>